<organism evidence="5">
    <name type="scientific">Sesamum calycinum</name>
    <dbReference type="NCBI Taxonomy" id="2727403"/>
    <lineage>
        <taxon>Eukaryota</taxon>
        <taxon>Viridiplantae</taxon>
        <taxon>Streptophyta</taxon>
        <taxon>Embryophyta</taxon>
        <taxon>Tracheophyta</taxon>
        <taxon>Spermatophyta</taxon>
        <taxon>Magnoliopsida</taxon>
        <taxon>eudicotyledons</taxon>
        <taxon>Gunneridae</taxon>
        <taxon>Pentapetalae</taxon>
        <taxon>asterids</taxon>
        <taxon>lamiids</taxon>
        <taxon>Lamiales</taxon>
        <taxon>Pedaliaceae</taxon>
        <taxon>Sesamum</taxon>
    </lineage>
</organism>
<dbReference type="SUPFAM" id="SSF54695">
    <property type="entry name" value="POZ domain"/>
    <property type="match status" value="1"/>
</dbReference>
<dbReference type="PROSITE" id="PS51649">
    <property type="entry name" value="NPH3"/>
    <property type="match status" value="1"/>
</dbReference>
<reference evidence="5" key="1">
    <citation type="submission" date="2020-06" db="EMBL/GenBank/DDBJ databases">
        <authorList>
            <person name="Li T."/>
            <person name="Hu X."/>
            <person name="Zhang T."/>
            <person name="Song X."/>
            <person name="Zhang H."/>
            <person name="Dai N."/>
            <person name="Sheng W."/>
            <person name="Hou X."/>
            <person name="Wei L."/>
        </authorList>
    </citation>
    <scope>NUCLEOTIDE SEQUENCE</scope>
    <source>
        <strain evidence="5">KEN8</strain>
        <tissue evidence="5">Leaf</tissue>
    </source>
</reference>
<sequence length="465" mass="52527">MHESTSSLLVLRTVISDVPSDLTIRINDVTYLLHKLQYPLLPKSSLLQRLFSELDDCSSSVALDLHDIPGGEEAFELCAKFCYGITINLSAHNFVSAFCAAKLEGFRFDSFRTLRKCTSGPKIFGIVRRCIESIVDKILTPPTKVTWSYTYTRPGYGKKRHQSSVPKDWWTEDVSFLDIDIFRCIVAAVKSTNMLRPQLIGEALHVYASRWLPEITENRPNESSTSQEQDSPGRKKKILETTVGLIPADKGSVSIKFLLRLLRITNFLAVSPVTKAELLRLSGLQLEEATLSDLLLPARSPNDHDQTSTDIDLVTMVLESFLRQWRRQTPADESQLLISIQKIGKLIDSYLQVAAKDANMPVQKVASLAETLPGIARPHHDDLYRAINIYLKEHPELSKTEKKQLCRVLDCQKFSPEVRAHAVRNEHLPLRTVVQFLFFEQEKGNCITNKKHTSRELGTSGVLEN</sequence>
<dbReference type="InterPro" id="IPR027356">
    <property type="entry name" value="NPH3_dom"/>
</dbReference>
<comment type="caution">
    <text evidence="5">The sequence shown here is derived from an EMBL/GenBank/DDBJ whole genome shotgun (WGS) entry which is preliminary data.</text>
</comment>
<evidence type="ECO:0000259" key="4">
    <source>
        <dbReference type="PROSITE" id="PS51649"/>
    </source>
</evidence>
<gene>
    <name evidence="5" type="ORF">Scaly_1265500</name>
</gene>
<dbReference type="PANTHER" id="PTHR32370">
    <property type="entry name" value="OS12G0117600 PROTEIN"/>
    <property type="match status" value="1"/>
</dbReference>
<comment type="pathway">
    <text evidence="1">Protein modification; protein ubiquitination.</text>
</comment>
<evidence type="ECO:0000256" key="3">
    <source>
        <dbReference type="PROSITE-ProRule" id="PRU00982"/>
    </source>
</evidence>
<dbReference type="EMBL" id="JACGWM010000007">
    <property type="protein sequence ID" value="KAL0363103.1"/>
    <property type="molecule type" value="Genomic_DNA"/>
</dbReference>
<dbReference type="InterPro" id="IPR011333">
    <property type="entry name" value="SKP1/BTB/POZ_sf"/>
</dbReference>
<dbReference type="AlphaFoldDB" id="A0AAW2Q5M7"/>
<proteinExistence type="inferred from homology"/>
<feature type="domain" description="NPH3" evidence="4">
    <location>
        <begin position="168"/>
        <end position="443"/>
    </location>
</feature>
<accession>A0AAW2Q5M7</accession>
<comment type="similarity">
    <text evidence="3">Belongs to the NPH3 family.</text>
</comment>
<reference evidence="5" key="2">
    <citation type="journal article" date="2024" name="Plant">
        <title>Genomic evolution and insights into agronomic trait innovations of Sesamum species.</title>
        <authorList>
            <person name="Miao H."/>
            <person name="Wang L."/>
            <person name="Qu L."/>
            <person name="Liu H."/>
            <person name="Sun Y."/>
            <person name="Le M."/>
            <person name="Wang Q."/>
            <person name="Wei S."/>
            <person name="Zheng Y."/>
            <person name="Lin W."/>
            <person name="Duan Y."/>
            <person name="Cao H."/>
            <person name="Xiong S."/>
            <person name="Wang X."/>
            <person name="Wei L."/>
            <person name="Li C."/>
            <person name="Ma Q."/>
            <person name="Ju M."/>
            <person name="Zhao R."/>
            <person name="Li G."/>
            <person name="Mu C."/>
            <person name="Tian Q."/>
            <person name="Mei H."/>
            <person name="Zhang T."/>
            <person name="Gao T."/>
            <person name="Zhang H."/>
        </authorList>
    </citation>
    <scope>NUCLEOTIDE SEQUENCE</scope>
    <source>
        <strain evidence="5">KEN8</strain>
    </source>
</reference>
<evidence type="ECO:0000256" key="1">
    <source>
        <dbReference type="ARBA" id="ARBA00004906"/>
    </source>
</evidence>
<evidence type="ECO:0000256" key="2">
    <source>
        <dbReference type="ARBA" id="ARBA00022786"/>
    </source>
</evidence>
<name>A0AAW2Q5M7_9LAMI</name>
<dbReference type="Pfam" id="PF03000">
    <property type="entry name" value="NPH3"/>
    <property type="match status" value="1"/>
</dbReference>
<dbReference type="InterPro" id="IPR043454">
    <property type="entry name" value="NPH3/RPT2-like"/>
</dbReference>
<keyword evidence="2" id="KW-0833">Ubl conjugation pathway</keyword>
<protein>
    <submittedName>
        <fullName evidence="5">BTB/POZ domain-containing protein</fullName>
    </submittedName>
</protein>
<evidence type="ECO:0000313" key="5">
    <source>
        <dbReference type="EMBL" id="KAL0363103.1"/>
    </source>
</evidence>